<dbReference type="RefSeq" id="WP_167371197.1">
    <property type="nucleotide sequence ID" value="NZ_BJVY01000009.1"/>
</dbReference>
<reference evidence="1 4" key="2">
    <citation type="submission" date="2019-07" db="EMBL/GenBank/DDBJ databases">
        <title>Whole genome shotgun sequence of Myxococcus virescens NBRC 100334.</title>
        <authorList>
            <person name="Hosoyama A."/>
            <person name="Uohara A."/>
            <person name="Ohji S."/>
            <person name="Ichikawa N."/>
        </authorList>
    </citation>
    <scope>NUCLEOTIDE SEQUENCE [LARGE SCALE GENOMIC DNA]</scope>
    <source>
        <strain evidence="1 4">NBRC 100334</strain>
    </source>
</reference>
<name>A0A511HA14_9BACT</name>
<protein>
    <submittedName>
        <fullName evidence="1">Uncharacterized protein</fullName>
    </submittedName>
</protein>
<dbReference type="EMBL" id="FNAJ01000015">
    <property type="protein sequence ID" value="SDE95809.1"/>
    <property type="molecule type" value="Genomic_DNA"/>
</dbReference>
<dbReference type="Proteomes" id="UP000321224">
    <property type="component" value="Unassembled WGS sequence"/>
</dbReference>
<evidence type="ECO:0000313" key="1">
    <source>
        <dbReference type="EMBL" id="GEL70274.1"/>
    </source>
</evidence>
<keyword evidence="3" id="KW-1185">Reference proteome</keyword>
<organism evidence="1 4">
    <name type="scientific">Myxococcus virescens</name>
    <dbReference type="NCBI Taxonomy" id="83456"/>
    <lineage>
        <taxon>Bacteria</taxon>
        <taxon>Pseudomonadati</taxon>
        <taxon>Myxococcota</taxon>
        <taxon>Myxococcia</taxon>
        <taxon>Myxococcales</taxon>
        <taxon>Cystobacterineae</taxon>
        <taxon>Myxococcaceae</taxon>
        <taxon>Myxococcus</taxon>
    </lineage>
</organism>
<accession>A0A511HA14</accession>
<reference evidence="2 3" key="1">
    <citation type="submission" date="2016-10" db="EMBL/GenBank/DDBJ databases">
        <authorList>
            <person name="Varghese N."/>
            <person name="Submissions S."/>
        </authorList>
    </citation>
    <scope>NUCLEOTIDE SEQUENCE [LARGE SCALE GENOMIC DNA]</scope>
    <source>
        <strain evidence="2 3">DSM 2260</strain>
    </source>
</reference>
<comment type="caution">
    <text evidence="1">The sequence shown here is derived from an EMBL/GenBank/DDBJ whole genome shotgun (WGS) entry which is preliminary data.</text>
</comment>
<dbReference type="Proteomes" id="UP000198717">
    <property type="component" value="Unassembled WGS sequence"/>
</dbReference>
<dbReference type="AlphaFoldDB" id="A0A511HA14"/>
<proteinExistence type="predicted"/>
<dbReference type="EMBL" id="BJVY01000009">
    <property type="protein sequence ID" value="GEL70274.1"/>
    <property type="molecule type" value="Genomic_DNA"/>
</dbReference>
<gene>
    <name evidence="1" type="ORF">MVI01_20580</name>
    <name evidence="2" type="ORF">SAMN04488504_115167</name>
</gene>
<evidence type="ECO:0000313" key="2">
    <source>
        <dbReference type="EMBL" id="SDE95809.1"/>
    </source>
</evidence>
<evidence type="ECO:0000313" key="3">
    <source>
        <dbReference type="Proteomes" id="UP000198717"/>
    </source>
</evidence>
<sequence length="214" mass="24286">MKRPEMVATFGPVDLGIEALARRWLDILLQQEGCALTAYFARLERDEDAGEYDFADETLDLSGREDLERRISRHGGGLWSCRVPLGFANADVYSAMFSPPEQPRQTTLHLQIESSITRFTEEQPETREPFTAFLVRVAHQIGAPWFIAGLHLPMRPVTRETFLQGGGPHTQPYVVGWKPDILDARPLLQQWGVRPEEVQHSVLGYSVVTRFPSR</sequence>
<evidence type="ECO:0000313" key="4">
    <source>
        <dbReference type="Proteomes" id="UP000321224"/>
    </source>
</evidence>